<feature type="compositionally biased region" description="Basic and acidic residues" evidence="1">
    <location>
        <begin position="481"/>
        <end position="491"/>
    </location>
</feature>
<dbReference type="InterPro" id="IPR052055">
    <property type="entry name" value="Hepadnavirus_pol/RT"/>
</dbReference>
<dbReference type="Proteomes" id="UP000830375">
    <property type="component" value="Unassembled WGS sequence"/>
</dbReference>
<reference evidence="2 3" key="1">
    <citation type="submission" date="2022-01" db="EMBL/GenBank/DDBJ databases">
        <title>A high-quality chromosome-level genome assembly of rohu carp, Labeo rohita.</title>
        <authorList>
            <person name="Arick M.A. II"/>
            <person name="Hsu C.-Y."/>
            <person name="Magbanua Z."/>
            <person name="Pechanova O."/>
            <person name="Grover C."/>
            <person name="Miller E."/>
            <person name="Thrash A."/>
            <person name="Ezzel L."/>
            <person name="Alam S."/>
            <person name="Benzie J."/>
            <person name="Hamilton M."/>
            <person name="Karsi A."/>
            <person name="Lawrence M.L."/>
            <person name="Peterson D.G."/>
        </authorList>
    </citation>
    <scope>NUCLEOTIDE SEQUENCE [LARGE SCALE GENOMIC DNA]</scope>
    <source>
        <strain evidence="3">BAU-BD-2019</strain>
        <tissue evidence="2">Blood</tissue>
    </source>
</reference>
<evidence type="ECO:0000256" key="1">
    <source>
        <dbReference type="SAM" id="MobiDB-lite"/>
    </source>
</evidence>
<evidence type="ECO:0000313" key="2">
    <source>
        <dbReference type="EMBL" id="KAI2662352.1"/>
    </source>
</evidence>
<protein>
    <submittedName>
        <fullName evidence="2">Outer membrane protein pmp14</fullName>
    </submittedName>
</protein>
<feature type="region of interest" description="Disordered" evidence="1">
    <location>
        <begin position="440"/>
        <end position="494"/>
    </location>
</feature>
<organism evidence="2 3">
    <name type="scientific">Labeo rohita</name>
    <name type="common">Indian major carp</name>
    <name type="synonym">Cyprinus rohita</name>
    <dbReference type="NCBI Taxonomy" id="84645"/>
    <lineage>
        <taxon>Eukaryota</taxon>
        <taxon>Metazoa</taxon>
        <taxon>Chordata</taxon>
        <taxon>Craniata</taxon>
        <taxon>Vertebrata</taxon>
        <taxon>Euteleostomi</taxon>
        <taxon>Actinopterygii</taxon>
        <taxon>Neopterygii</taxon>
        <taxon>Teleostei</taxon>
        <taxon>Ostariophysi</taxon>
        <taxon>Cypriniformes</taxon>
        <taxon>Cyprinidae</taxon>
        <taxon>Labeoninae</taxon>
        <taxon>Labeonini</taxon>
        <taxon>Labeo</taxon>
    </lineage>
</organism>
<dbReference type="PANTHER" id="PTHR33050:SF7">
    <property type="entry name" value="RIBONUCLEASE H"/>
    <property type="match status" value="1"/>
</dbReference>
<dbReference type="EMBL" id="JACTAM010000007">
    <property type="protein sequence ID" value="KAI2662352.1"/>
    <property type="molecule type" value="Genomic_DNA"/>
</dbReference>
<gene>
    <name evidence="2" type="ORF">H4Q32_001180</name>
</gene>
<accession>A0ABQ8MJ70</accession>
<proteinExistence type="predicted"/>
<keyword evidence="3" id="KW-1185">Reference proteome</keyword>
<evidence type="ECO:0000313" key="3">
    <source>
        <dbReference type="Proteomes" id="UP000830375"/>
    </source>
</evidence>
<dbReference type="PANTHER" id="PTHR33050">
    <property type="entry name" value="REVERSE TRANSCRIPTASE DOMAIN-CONTAINING PROTEIN"/>
    <property type="match status" value="1"/>
</dbReference>
<sequence>MSLSMSSNKSSQMDLLASRLTPTVTATQHSDQCTMIIKQFSSSPFGVRPGAFLAFQQYWGTVPVRHQDVVLTHMKELGLRLNAKKSVLSPLQRTTYLGMVWDRPRCRHVFLLLGSSHPRGSQESESRLTPTVVAQDQGVLPEEKPVLHDQGHAAMPACLGHGLVLGDPCRCVTLATDASLIQLGTSAPASSSVGFFRPAMHSHPTLSPSVWMLENHLSGVVWDLTMMQARLSPARFESILTAVARVREGQSLTVKQFQQLLGLMAAASNMITFGLLYIRPLQWWLRTNQFSLRGNPFHNIKLGSGHEWPPCPWSVEWLPSHVAHQLPGDAGRVSGKHFLPDLRDRHVLVRTHTTQRLSTTGRSAFAPLVQAGAPDPCVVPGQTVEAGAEARGMDASPRDGEADLESDFGIAMFLLVLSDSSSFPGARCYGTDMAEASSVRLSPDRSALGSSGESAPGRGLSTPSSPMLASPSMFPGPDFPSRLHGDSRQERSPLSAEVVETILHPLFTSWCGHHQQDPVNCLMVQCWSFCRIGSPQD</sequence>
<comment type="caution">
    <text evidence="2">The sequence shown here is derived from an EMBL/GenBank/DDBJ whole genome shotgun (WGS) entry which is preliminary data.</text>
</comment>
<name>A0ABQ8MJ70_LABRO</name>